<evidence type="ECO:0000313" key="1">
    <source>
        <dbReference type="EMBL" id="MQY12624.1"/>
    </source>
</evidence>
<dbReference type="NCBIfam" id="TIGR02243">
    <property type="entry name" value="putative baseplate assembly protein"/>
    <property type="match status" value="1"/>
</dbReference>
<dbReference type="EMBL" id="WEGJ01000007">
    <property type="protein sequence ID" value="MQY12624.1"/>
    <property type="molecule type" value="Genomic_DNA"/>
</dbReference>
<dbReference type="InterPro" id="IPR011749">
    <property type="entry name" value="CHP02243"/>
</dbReference>
<comment type="caution">
    <text evidence="1">The sequence shown here is derived from an EMBL/GenBank/DDBJ whole genome shotgun (WGS) entry which is preliminary data.</text>
</comment>
<evidence type="ECO:0008006" key="3">
    <source>
        <dbReference type="Google" id="ProtNLM"/>
    </source>
</evidence>
<dbReference type="AlphaFoldDB" id="A0A7K0CIR3"/>
<accession>A0A7K0CIR3</accession>
<name>A0A7K0CIR3_9ACTN</name>
<organism evidence="1 2">
    <name type="scientific">Streptomyces smaragdinus</name>
    <dbReference type="NCBI Taxonomy" id="2585196"/>
    <lineage>
        <taxon>Bacteria</taxon>
        <taxon>Bacillati</taxon>
        <taxon>Actinomycetota</taxon>
        <taxon>Actinomycetes</taxon>
        <taxon>Kitasatosporales</taxon>
        <taxon>Streptomycetaceae</taxon>
        <taxon>Streptomyces</taxon>
    </lineage>
</organism>
<proteinExistence type="predicted"/>
<reference evidence="1 2" key="1">
    <citation type="submission" date="2019-10" db="EMBL/GenBank/DDBJ databases">
        <title>Streptomyces smaragdinus sp. nov. and Streptomyces fabii sp. nov., isolated from the gut of fungus growing-termite Macrotermes natalensis.</title>
        <authorList>
            <person name="Schwitalla J."/>
            <person name="Benndorf R."/>
            <person name="Martin K."/>
            <person name="De Beer W."/>
            <person name="Kaster A.-K."/>
            <person name="Vollmers J."/>
            <person name="Poulsen M."/>
            <person name="Beemelmanns C."/>
        </authorList>
    </citation>
    <scope>NUCLEOTIDE SEQUENCE [LARGE SCALE GENOMIC DNA]</scope>
    <source>
        <strain evidence="1 2">RB5</strain>
    </source>
</reference>
<gene>
    <name evidence="1" type="ORF">SRB5_27600</name>
</gene>
<protein>
    <recommendedName>
        <fullName evidence="3">Baseplate protein J-like domain-containing protein</fullName>
    </recommendedName>
</protein>
<keyword evidence="2" id="KW-1185">Reference proteome</keyword>
<dbReference type="OrthoDB" id="266253at2"/>
<dbReference type="RefSeq" id="WP_153452226.1">
    <property type="nucleotide sequence ID" value="NZ_WEGJ01000007.1"/>
</dbReference>
<sequence>MTLIGPVLDDRDFEQLRTELIQRIPTFTPEWTDHNDSDPGIALLDLFAFLGESLLFRFNQIPDATKVAFLRLLGIPALPARPAEVLAALRTEVPGGVQLLRGGELRAGAVSFETDDEVYAWPVETLGMIKEAVPPPAEDDTAERARRCDALFRLGLGTGTPVQFFRPRLLPPDPAAPEAAPVTVADAVDRALWIAVLHAEGANPAALAREMAGHGLFLGVAFDESVDRPFRLADLDAAGAGRYRSTGLDAELPPTLWRLWTADGAELSPVQVARDTTEGLTTTGVVELTLPDPLVLPDPAVPPSGGADSPPPLEDAARAARVVAWLQVTRPLAAGQPGTAGSGDPIHRVRWVGANAVRATQARSITVPELLGVGSGGAGQVFPLVQRGILPRTVVLDVEESGRWQQWSEADSFAAARPGDRFYTVNLAAGEVRFGSGGQGPRVPQIGERIRVRAYRYGGGAAGNVAAGAITQVAATAGVTASNPLPAAGGRDAESLDAALERIPGEVHRRDRAVTADDFRELALRVPGVARAETLPLLHPDTPDVPAAGVVSVLVVPAEDVRDPAAPLPDRSLLREVTRYLDPRRLITTELYVIPPEYRRIGLAAGVVVRDGYQVDAVRRWVELILRQFLAPLPPYGPDGRGWPLGRTVRRAELEAVAVQVDGVEYLEGLLLSVPDPAAPHGMRAVPEVGLERYQLPEIVDLTVVSGAPLDPGSAYRPLPPTIPDAVIAPLPRDEC</sequence>
<dbReference type="Proteomes" id="UP000466345">
    <property type="component" value="Unassembled WGS sequence"/>
</dbReference>
<evidence type="ECO:0000313" key="2">
    <source>
        <dbReference type="Proteomes" id="UP000466345"/>
    </source>
</evidence>